<reference evidence="1 2" key="1">
    <citation type="submission" date="2015-01" db="EMBL/GenBank/DDBJ databases">
        <title>The Genome Sequence of Exophiala sideris CBS121828.</title>
        <authorList>
            <consortium name="The Broad Institute Genomics Platform"/>
            <person name="Cuomo C."/>
            <person name="de Hoog S."/>
            <person name="Gorbushina A."/>
            <person name="Stielow B."/>
            <person name="Teixiera M."/>
            <person name="Abouelleil A."/>
            <person name="Chapman S.B."/>
            <person name="Priest M."/>
            <person name="Young S.K."/>
            <person name="Wortman J."/>
            <person name="Nusbaum C."/>
            <person name="Birren B."/>
        </authorList>
    </citation>
    <scope>NUCLEOTIDE SEQUENCE [LARGE SCALE GENOMIC DNA]</scope>
    <source>
        <strain evidence="1 2">CBS 121828</strain>
    </source>
</reference>
<dbReference type="AlphaFoldDB" id="A0A0D1WTU4"/>
<dbReference type="Proteomes" id="UP000053599">
    <property type="component" value="Unassembled WGS sequence"/>
</dbReference>
<dbReference type="EMBL" id="KN846953">
    <property type="protein sequence ID" value="KIV78531.1"/>
    <property type="molecule type" value="Genomic_DNA"/>
</dbReference>
<protein>
    <submittedName>
        <fullName evidence="1">Uncharacterized protein</fullName>
    </submittedName>
</protein>
<gene>
    <name evidence="1" type="ORF">PV11_06177</name>
</gene>
<proteinExistence type="predicted"/>
<evidence type="ECO:0000313" key="1">
    <source>
        <dbReference type="EMBL" id="KIV78531.1"/>
    </source>
</evidence>
<evidence type="ECO:0000313" key="2">
    <source>
        <dbReference type="Proteomes" id="UP000053599"/>
    </source>
</evidence>
<dbReference type="HOGENOM" id="CLU_1012063_0_0_1"/>
<organism evidence="1 2">
    <name type="scientific">Exophiala sideris</name>
    <dbReference type="NCBI Taxonomy" id="1016849"/>
    <lineage>
        <taxon>Eukaryota</taxon>
        <taxon>Fungi</taxon>
        <taxon>Dikarya</taxon>
        <taxon>Ascomycota</taxon>
        <taxon>Pezizomycotina</taxon>
        <taxon>Eurotiomycetes</taxon>
        <taxon>Chaetothyriomycetidae</taxon>
        <taxon>Chaetothyriales</taxon>
        <taxon>Herpotrichiellaceae</taxon>
        <taxon>Exophiala</taxon>
    </lineage>
</organism>
<sequence>MRASVALSIRPTPLATFEARVAGCIIPSGDGQLEHLRKRFIVGEWRCLEDTGIADNVPGSCYSNPSTLALDRCCDNYKSFSVPSSCPRRVPPSLLPHRLSRRRLLLVARGRYWASFQKHHPAVLLLRYPRCLRRRPLRLLLCQRIGQRQMEGPLDLHQRPFLVARSPSQNMKIRTPRRLRLLPEVYRRQFRPGAGRNVSLYATQSYWDSCRPQSQVRPSPTLPTGLDFRFSLCLRAIPLPQSGRAAAYPVAGMQFDLRAKRIQMPRTSTNCHGSS</sequence>
<name>A0A0D1WTU4_9EURO</name>
<accession>A0A0D1WTU4</accession>